<accession>A0A2M4DHT8</accession>
<organism evidence="2">
    <name type="scientific">Anopheles darlingi</name>
    <name type="common">Mosquito</name>
    <dbReference type="NCBI Taxonomy" id="43151"/>
    <lineage>
        <taxon>Eukaryota</taxon>
        <taxon>Metazoa</taxon>
        <taxon>Ecdysozoa</taxon>
        <taxon>Arthropoda</taxon>
        <taxon>Hexapoda</taxon>
        <taxon>Insecta</taxon>
        <taxon>Pterygota</taxon>
        <taxon>Neoptera</taxon>
        <taxon>Endopterygota</taxon>
        <taxon>Diptera</taxon>
        <taxon>Nematocera</taxon>
        <taxon>Culicoidea</taxon>
        <taxon>Culicidae</taxon>
        <taxon>Anophelinae</taxon>
        <taxon>Anopheles</taxon>
    </lineage>
</organism>
<name>A0A2M4DHT8_ANODA</name>
<protein>
    <submittedName>
        <fullName evidence="2">Putative secreted protein</fullName>
    </submittedName>
</protein>
<evidence type="ECO:0000313" key="2">
    <source>
        <dbReference type="EMBL" id="MBW77130.1"/>
    </source>
</evidence>
<feature type="chain" id="PRO_5014967100" evidence="1">
    <location>
        <begin position="31"/>
        <end position="84"/>
    </location>
</feature>
<proteinExistence type="predicted"/>
<sequence length="84" mass="9438">MMGYRRRCLPLLCLFPFIFCGLNLKQKVTAVRSRSFVLRLSLSCSSSRPKEKSNQGLACGHFLPALAPIAVHRGFPRALYAGRR</sequence>
<dbReference type="AlphaFoldDB" id="A0A2M4DHT8"/>
<keyword evidence="1" id="KW-0732">Signal</keyword>
<reference evidence="2" key="1">
    <citation type="submission" date="2018-01" db="EMBL/GenBank/DDBJ databases">
        <title>An insight into the sialome of Amazonian anophelines.</title>
        <authorList>
            <person name="Ribeiro J.M."/>
            <person name="Scarpassa V."/>
            <person name="Calvo E."/>
        </authorList>
    </citation>
    <scope>NUCLEOTIDE SEQUENCE</scope>
</reference>
<evidence type="ECO:0000256" key="1">
    <source>
        <dbReference type="SAM" id="SignalP"/>
    </source>
</evidence>
<feature type="signal peptide" evidence="1">
    <location>
        <begin position="1"/>
        <end position="30"/>
    </location>
</feature>
<dbReference type="EMBL" id="GGFL01012952">
    <property type="protein sequence ID" value="MBW77130.1"/>
    <property type="molecule type" value="Transcribed_RNA"/>
</dbReference>